<evidence type="ECO:0000313" key="1">
    <source>
        <dbReference type="EMBL" id="PBK95172.1"/>
    </source>
</evidence>
<feature type="non-terminal residue" evidence="1">
    <location>
        <position position="325"/>
    </location>
</feature>
<dbReference type="STRING" id="47427.A0A2H3DUN0"/>
<dbReference type="Proteomes" id="UP000217790">
    <property type="component" value="Unassembled WGS sequence"/>
</dbReference>
<dbReference type="InterPro" id="IPR032675">
    <property type="entry name" value="LRR_dom_sf"/>
</dbReference>
<dbReference type="EMBL" id="KZ293652">
    <property type="protein sequence ID" value="PBK95172.1"/>
    <property type="molecule type" value="Genomic_DNA"/>
</dbReference>
<accession>A0A2H3DUN0</accession>
<proteinExistence type="predicted"/>
<dbReference type="AlphaFoldDB" id="A0A2H3DUN0"/>
<protein>
    <recommendedName>
        <fullName evidence="3">F-box domain-containing protein</fullName>
    </recommendedName>
</protein>
<dbReference type="InParanoid" id="A0A2H3DUN0"/>
<name>A0A2H3DUN0_ARMGA</name>
<evidence type="ECO:0008006" key="3">
    <source>
        <dbReference type="Google" id="ProtNLM"/>
    </source>
</evidence>
<reference evidence="2" key="1">
    <citation type="journal article" date="2017" name="Nat. Ecol. Evol.">
        <title>Genome expansion and lineage-specific genetic innovations in the forest pathogenic fungi Armillaria.</title>
        <authorList>
            <person name="Sipos G."/>
            <person name="Prasanna A.N."/>
            <person name="Walter M.C."/>
            <person name="O'Connor E."/>
            <person name="Balint B."/>
            <person name="Krizsan K."/>
            <person name="Kiss B."/>
            <person name="Hess J."/>
            <person name="Varga T."/>
            <person name="Slot J."/>
            <person name="Riley R."/>
            <person name="Boka B."/>
            <person name="Rigling D."/>
            <person name="Barry K."/>
            <person name="Lee J."/>
            <person name="Mihaltcheva S."/>
            <person name="LaButti K."/>
            <person name="Lipzen A."/>
            <person name="Waldron R."/>
            <person name="Moloney N.M."/>
            <person name="Sperisen C."/>
            <person name="Kredics L."/>
            <person name="Vagvoelgyi C."/>
            <person name="Patrignani A."/>
            <person name="Fitzpatrick D."/>
            <person name="Nagy I."/>
            <person name="Doyle S."/>
            <person name="Anderson J.B."/>
            <person name="Grigoriev I.V."/>
            <person name="Gueldener U."/>
            <person name="Muensterkoetter M."/>
            <person name="Nagy L.G."/>
        </authorList>
    </citation>
    <scope>NUCLEOTIDE SEQUENCE [LARGE SCALE GENOMIC DNA]</scope>
    <source>
        <strain evidence="2">Ar21-2</strain>
    </source>
</reference>
<keyword evidence="2" id="KW-1185">Reference proteome</keyword>
<gene>
    <name evidence="1" type="ORF">ARMGADRAFT_1163814</name>
</gene>
<evidence type="ECO:0000313" key="2">
    <source>
        <dbReference type="Proteomes" id="UP000217790"/>
    </source>
</evidence>
<organism evidence="1 2">
    <name type="scientific">Armillaria gallica</name>
    <name type="common">Bulbous honey fungus</name>
    <name type="synonym">Armillaria bulbosa</name>
    <dbReference type="NCBI Taxonomy" id="47427"/>
    <lineage>
        <taxon>Eukaryota</taxon>
        <taxon>Fungi</taxon>
        <taxon>Dikarya</taxon>
        <taxon>Basidiomycota</taxon>
        <taxon>Agaricomycotina</taxon>
        <taxon>Agaricomycetes</taxon>
        <taxon>Agaricomycetidae</taxon>
        <taxon>Agaricales</taxon>
        <taxon>Marasmiineae</taxon>
        <taxon>Physalacriaceae</taxon>
        <taxon>Armillaria</taxon>
    </lineage>
</organism>
<dbReference type="Gene3D" id="3.80.10.10">
    <property type="entry name" value="Ribonuclease Inhibitor"/>
    <property type="match status" value="1"/>
</dbReference>
<sequence length="325" mass="37022">MDQHRYALSSPIRSLLDDLLAVIFGLADPNAAFMGSFPWVATRVCRQWRAVARSHYVLWATFRLFSDCHFPGLDASLEQDALRWKNFKLSLAYPFNERLPLVKGRLPILESLHLELLREFENESYKVLLQYESNLKTLCVAIWDSDEDADESISYPEVTLPRLRVVESKHVPSTFLDSANLPALMSITGIYSSAIPSLCSVIRQSNCTLTHLSLSFAKDTADLIRLLRLCFSLASLHITKLLVEESEQVFFNAMAQSSYIVPLLKDLNIYVATCLFECVTQMVEMLIARQTYLKVFSIRFDMGMYRYTEDEGQYRESATAGAVPI</sequence>
<dbReference type="OrthoDB" id="10435886at2759"/>